<dbReference type="Pfam" id="PF20596">
    <property type="entry name" value="pAdhesive_11"/>
    <property type="match status" value="1"/>
</dbReference>
<evidence type="ECO:0000256" key="10">
    <source>
        <dbReference type="SAM" id="SignalP"/>
    </source>
</evidence>
<feature type="compositionally biased region" description="Polar residues" evidence="8">
    <location>
        <begin position="205"/>
        <end position="225"/>
    </location>
</feature>
<dbReference type="SUPFAM" id="SSF49478">
    <property type="entry name" value="Cna protein B-type domain"/>
    <property type="match status" value="1"/>
</dbReference>
<evidence type="ECO:0000256" key="6">
    <source>
        <dbReference type="ARBA" id="ARBA00022737"/>
    </source>
</evidence>
<evidence type="ECO:0000256" key="5">
    <source>
        <dbReference type="ARBA" id="ARBA00022729"/>
    </source>
</evidence>
<dbReference type="InterPro" id="IPR041033">
    <property type="entry name" value="SpaA_PFL_dom_1"/>
</dbReference>
<evidence type="ECO:0000256" key="9">
    <source>
        <dbReference type="SAM" id="Phobius"/>
    </source>
</evidence>
<dbReference type="Gene3D" id="3.40.50.410">
    <property type="entry name" value="von Willebrand factor, type A domain"/>
    <property type="match status" value="1"/>
</dbReference>
<dbReference type="OrthoDB" id="38701at2"/>
<comment type="similarity">
    <text evidence="2">Belongs to the serine-aspartate repeat-containing protein (SDr) family.</text>
</comment>
<dbReference type="CDD" id="cd00198">
    <property type="entry name" value="vWFA"/>
    <property type="match status" value="1"/>
</dbReference>
<feature type="chain" id="PRO_5005546390" description="VWFA domain-containing protein" evidence="10">
    <location>
        <begin position="30"/>
        <end position="900"/>
    </location>
</feature>
<dbReference type="InterPro" id="IPR049319">
    <property type="entry name" value="GBS104-like_Ig"/>
</dbReference>
<name>A0A0L0QLH5_VIRPA</name>
<feature type="transmembrane region" description="Helical" evidence="9">
    <location>
        <begin position="871"/>
        <end position="889"/>
    </location>
</feature>
<dbReference type="Pfam" id="PF00092">
    <property type="entry name" value="VWA"/>
    <property type="match status" value="1"/>
</dbReference>
<dbReference type="PANTHER" id="PTHR36108">
    <property type="entry name" value="COLOSSIN-B-RELATED"/>
    <property type="match status" value="1"/>
</dbReference>
<dbReference type="InterPro" id="IPR036465">
    <property type="entry name" value="vWFA_dom_sf"/>
</dbReference>
<evidence type="ECO:0000256" key="8">
    <source>
        <dbReference type="SAM" id="MobiDB-lite"/>
    </source>
</evidence>
<dbReference type="NCBIfam" id="TIGR01167">
    <property type="entry name" value="LPXTG_anchor"/>
    <property type="match status" value="1"/>
</dbReference>
<evidence type="ECO:0000313" key="13">
    <source>
        <dbReference type="Proteomes" id="UP000036780"/>
    </source>
</evidence>
<feature type="region of interest" description="Disordered" evidence="8">
    <location>
        <begin position="149"/>
        <end position="236"/>
    </location>
</feature>
<keyword evidence="13" id="KW-1185">Reference proteome</keyword>
<dbReference type="Gene3D" id="3.10.20.320">
    <property type="entry name" value="Putative peptidoglycan bound protein (lpxtg motif)"/>
    <property type="match status" value="1"/>
</dbReference>
<feature type="compositionally biased region" description="Basic and acidic residues" evidence="8">
    <location>
        <begin position="149"/>
        <end position="204"/>
    </location>
</feature>
<evidence type="ECO:0000256" key="3">
    <source>
        <dbReference type="ARBA" id="ARBA00022512"/>
    </source>
</evidence>
<keyword evidence="9" id="KW-0472">Membrane</keyword>
<comment type="subcellular location">
    <subcellularLocation>
        <location evidence="1">Secreted</location>
        <location evidence="1">Cell wall</location>
        <topology evidence="1">Peptidoglycan-anchor</topology>
    </subcellularLocation>
</comment>
<accession>A0A0L0QLH5</accession>
<dbReference type="GeneID" id="66871519"/>
<keyword evidence="9" id="KW-0812">Transmembrane</keyword>
<dbReference type="AlphaFoldDB" id="A0A0L0QLH5"/>
<reference evidence="13" key="1">
    <citation type="submission" date="2015-07" db="EMBL/GenBank/DDBJ databases">
        <title>Fjat-10053 dsm26.</title>
        <authorList>
            <person name="Liu B."/>
            <person name="Wang J."/>
            <person name="Zhu Y."/>
            <person name="Liu G."/>
            <person name="Chen Q."/>
            <person name="Chen Z."/>
            <person name="Lan J."/>
            <person name="Che J."/>
            <person name="Ge C."/>
            <person name="Shi H."/>
            <person name="Pan Z."/>
            <person name="Liu X."/>
        </authorList>
    </citation>
    <scope>NUCLEOTIDE SEQUENCE [LARGE SCALE GENOMIC DNA]</scope>
    <source>
        <strain evidence="13">DSM 26</strain>
    </source>
</reference>
<dbReference type="EMBL" id="LGTO01000007">
    <property type="protein sequence ID" value="KNE19475.1"/>
    <property type="molecule type" value="Genomic_DNA"/>
</dbReference>
<feature type="domain" description="VWFA" evidence="11">
    <location>
        <begin position="262"/>
        <end position="375"/>
    </location>
</feature>
<evidence type="ECO:0000256" key="1">
    <source>
        <dbReference type="ARBA" id="ARBA00004168"/>
    </source>
</evidence>
<keyword evidence="5 10" id="KW-0732">Signal</keyword>
<dbReference type="SUPFAM" id="SSF53300">
    <property type="entry name" value="vWA-like"/>
    <property type="match status" value="1"/>
</dbReference>
<organism evidence="12 13">
    <name type="scientific">Virgibacillus pantothenticus</name>
    <dbReference type="NCBI Taxonomy" id="1473"/>
    <lineage>
        <taxon>Bacteria</taxon>
        <taxon>Bacillati</taxon>
        <taxon>Bacillota</taxon>
        <taxon>Bacilli</taxon>
        <taxon>Bacillales</taxon>
        <taxon>Bacillaceae</taxon>
        <taxon>Virgibacillus</taxon>
    </lineage>
</organism>
<keyword evidence="9" id="KW-1133">Transmembrane helix</keyword>
<dbReference type="Gene3D" id="2.60.40.1170">
    <property type="entry name" value="Mu homology domain, subdomain B"/>
    <property type="match status" value="1"/>
</dbReference>
<dbReference type="InterPro" id="IPR013783">
    <property type="entry name" value="Ig-like_fold"/>
</dbReference>
<keyword evidence="3" id="KW-0134">Cell wall</keyword>
<proteinExistence type="inferred from homology"/>
<dbReference type="Pfam" id="PF00746">
    <property type="entry name" value="Gram_pos_anchor"/>
    <property type="match status" value="1"/>
</dbReference>
<dbReference type="InterPro" id="IPR009459">
    <property type="entry name" value="MucBP_dom"/>
</dbReference>
<dbReference type="Pfam" id="PF17802">
    <property type="entry name" value="SpaA"/>
    <property type="match status" value="1"/>
</dbReference>
<dbReference type="Proteomes" id="UP000036780">
    <property type="component" value="Unassembled WGS sequence"/>
</dbReference>
<keyword evidence="4" id="KW-0964">Secreted</keyword>
<dbReference type="PROSITE" id="PS50234">
    <property type="entry name" value="VWFA"/>
    <property type="match status" value="1"/>
</dbReference>
<sequence>MKKSWKIVSMFLVFLLLLTQMQHPMTAFAKAELESQLKLNIQTTDEATLTEAVVHVFGSAELENIKIKLPVNTSYNKKQSEALQQKGITVAYDSKQHELLFTRTTDLQEWQTKFVLSDLQHEENSLILTGIINNQDVIEKRLTFHVDLDTDKQKHSPEKNEVTTQEQSKKTVENSSAKDKMKEDEGKEDKSPKKNTTQEDKQHEISSQTFSRQKVSNKPPIQSTWPEPGSLKLNKEATETDEYAEWEVELTVEGKDLKRSSDIVLVFDRSNSMVPSRLKKAKLAANQFVDQLLVENATTRIALVPFASKSDPYTGFIGYNSKTRIKNAINAIRVTGGNDGGTNIQAGLHQAQKLLDTHSNADRKTIVLLSDGEPTFSFMARNAEAYAWPNNKYNFILSDFDYNSRIGRGNSYGLGWRDRYRLGWYRVETNGIATISEAAHIINSGLDIYSIGLEVGRNRDARYVLHNSQNKGYYEGGEDDLRQIFAEVAKGLSSYAANGAVVTDPIGKMFNLVKDGSYRGQNFAASHGEVNWDDANETFTWDIGDIKENETYTLKYKVTIDWDENPKGNEVYPTNGDTPLNYTEPNGNPQTKPFPIPKAGIDKGKIIKQGYRVNVDGQPVDKDGNIVSDPSEAEQFYEEVHKEDGEEELKFNEAYQVIANDIADYTLRVGNHSERIDLQPDKPIETVWFGYVKATDLIAGDVTAEYVDEKGNQIANSEVFSGEIGDTYTTKQKNIPGYTFVKVDEEGAPATGKFQKEAQIVRYIYKQKLGTITIQKVDEHGKALQGATFELKGNKGQEIESQTTNEDGLATFENLPWGKYELVETKAPEGYRLLNKPLGVEITGENLHEELEVENSKNSWLLPDTGGIGTLLFYGFGAAFMLAAILLLLRKKKAAQPPKE</sequence>
<dbReference type="Gene3D" id="2.60.40.10">
    <property type="entry name" value="Immunoglobulins"/>
    <property type="match status" value="1"/>
</dbReference>
<dbReference type="InterPro" id="IPR019931">
    <property type="entry name" value="LPXTG_anchor"/>
</dbReference>
<evidence type="ECO:0000256" key="4">
    <source>
        <dbReference type="ARBA" id="ARBA00022525"/>
    </source>
</evidence>
<gene>
    <name evidence="12" type="ORF">AFK71_13380</name>
</gene>
<evidence type="ECO:0000259" key="11">
    <source>
        <dbReference type="PROSITE" id="PS50234"/>
    </source>
</evidence>
<dbReference type="Pfam" id="PF21426">
    <property type="entry name" value="GBS104-like_Ig"/>
    <property type="match status" value="1"/>
</dbReference>
<feature type="signal peptide" evidence="10">
    <location>
        <begin position="1"/>
        <end position="29"/>
    </location>
</feature>
<evidence type="ECO:0000256" key="7">
    <source>
        <dbReference type="ARBA" id="ARBA00023088"/>
    </source>
</evidence>
<evidence type="ECO:0000256" key="2">
    <source>
        <dbReference type="ARBA" id="ARBA00007257"/>
    </source>
</evidence>
<protein>
    <recommendedName>
        <fullName evidence="11">VWFA domain-containing protein</fullName>
    </recommendedName>
</protein>
<dbReference type="InterPro" id="IPR046771">
    <property type="entry name" value="pAdhesive_11"/>
</dbReference>
<comment type="caution">
    <text evidence="12">The sequence shown here is derived from an EMBL/GenBank/DDBJ whole genome shotgun (WGS) entry which is preliminary data.</text>
</comment>
<dbReference type="InterPro" id="IPR002035">
    <property type="entry name" value="VWF_A"/>
</dbReference>
<dbReference type="RefSeq" id="WP_050352010.1">
    <property type="nucleotide sequence ID" value="NZ_CP073011.1"/>
</dbReference>
<dbReference type="PATRIC" id="fig|1473.5.peg.1279"/>
<keyword evidence="6" id="KW-0677">Repeat</keyword>
<keyword evidence="7" id="KW-0572">Peptidoglycan-anchor</keyword>
<dbReference type="PANTHER" id="PTHR36108:SF13">
    <property type="entry name" value="COLOSSIN-B-RELATED"/>
    <property type="match status" value="1"/>
</dbReference>
<dbReference type="Pfam" id="PF06458">
    <property type="entry name" value="MucBP"/>
    <property type="match status" value="1"/>
</dbReference>
<evidence type="ECO:0000313" key="12">
    <source>
        <dbReference type="EMBL" id="KNE19475.1"/>
    </source>
</evidence>
<dbReference type="SMART" id="SM00327">
    <property type="entry name" value="VWA"/>
    <property type="match status" value="1"/>
</dbReference>